<dbReference type="PANTHER" id="PTHR45947">
    <property type="entry name" value="SULFOQUINOVOSYL TRANSFERASE SQD2"/>
    <property type="match status" value="1"/>
</dbReference>
<dbReference type="SUPFAM" id="SSF53756">
    <property type="entry name" value="UDP-Glycosyltransferase/glycogen phosphorylase"/>
    <property type="match status" value="1"/>
</dbReference>
<dbReference type="InterPro" id="IPR001296">
    <property type="entry name" value="Glyco_trans_1"/>
</dbReference>
<organism evidence="2 3">
    <name type="scientific">Variovorax paradoxus</name>
    <dbReference type="NCBI Taxonomy" id="34073"/>
    <lineage>
        <taxon>Bacteria</taxon>
        <taxon>Pseudomonadati</taxon>
        <taxon>Pseudomonadota</taxon>
        <taxon>Betaproteobacteria</taxon>
        <taxon>Burkholderiales</taxon>
        <taxon>Comamonadaceae</taxon>
        <taxon>Variovorax</taxon>
    </lineage>
</organism>
<evidence type="ECO:0000313" key="2">
    <source>
        <dbReference type="EMBL" id="PZQ77396.1"/>
    </source>
</evidence>
<dbReference type="GO" id="GO:0016757">
    <property type="term" value="F:glycosyltransferase activity"/>
    <property type="evidence" value="ECO:0007669"/>
    <property type="project" value="InterPro"/>
</dbReference>
<comment type="caution">
    <text evidence="2">The sequence shown here is derived from an EMBL/GenBank/DDBJ whole genome shotgun (WGS) entry which is preliminary data.</text>
</comment>
<dbReference type="AlphaFoldDB" id="A0A2W5QK47"/>
<sequence>MTPPGSVFVSQFGLQHAQQLALALHEGGMLKAFWSGVPVCTDESEISPWLPRYYRERVRRVPIPRELRHHPSRFQILWRVGKSLPLPYQKGDFFFRMQHAYDRWIARHIRAIRPKVVVAYESAALETFRAAKAIGATCVLDAPSLHHVAGEQLMEIPRTPFTPEIYRQRDEEVELADLILTCSPLAADSYTDNGVPSKKVFPLLLGADLPTDRPPPFTAHEKPRFVFAGVMSYRKSVDLIIDTFRRLHEEQIPYELHFVGGVAQTELLEQVMALPGTTYQPSVPQAQLYPVLAAADCLLLPSRFDSFGMVVAESMANGTPALVSTQTGAKAIIEQHPGSGWVVEPTAEALYAQVRALALSVPEMRAARPVALRAARDFTWQSYRERVRDVFTERVLT</sequence>
<protein>
    <submittedName>
        <fullName evidence="2">Glycosyl transferase</fullName>
    </submittedName>
</protein>
<dbReference type="EMBL" id="QFPP01000021">
    <property type="protein sequence ID" value="PZQ77396.1"/>
    <property type="molecule type" value="Genomic_DNA"/>
</dbReference>
<gene>
    <name evidence="2" type="ORF">DI563_03860</name>
</gene>
<accession>A0A2W5QK47</accession>
<feature type="domain" description="Glycosyl transferase family 1" evidence="1">
    <location>
        <begin position="213"/>
        <end position="357"/>
    </location>
</feature>
<keyword evidence="2" id="KW-0808">Transferase</keyword>
<proteinExistence type="predicted"/>
<evidence type="ECO:0000259" key="1">
    <source>
        <dbReference type="Pfam" id="PF00534"/>
    </source>
</evidence>
<dbReference type="CDD" id="cd03801">
    <property type="entry name" value="GT4_PimA-like"/>
    <property type="match status" value="1"/>
</dbReference>
<dbReference type="Proteomes" id="UP000249135">
    <property type="component" value="Unassembled WGS sequence"/>
</dbReference>
<reference evidence="2 3" key="1">
    <citation type="submission" date="2017-08" db="EMBL/GenBank/DDBJ databases">
        <title>Infants hospitalized years apart are colonized by the same room-sourced microbial strains.</title>
        <authorList>
            <person name="Brooks B."/>
            <person name="Olm M.R."/>
            <person name="Firek B.A."/>
            <person name="Baker R."/>
            <person name="Thomas B.C."/>
            <person name="Morowitz M.J."/>
            <person name="Banfield J.F."/>
        </authorList>
    </citation>
    <scope>NUCLEOTIDE SEQUENCE [LARGE SCALE GENOMIC DNA]</scope>
    <source>
        <strain evidence="2">S2_005_003_R2_41</strain>
    </source>
</reference>
<dbReference type="PANTHER" id="PTHR45947:SF3">
    <property type="entry name" value="SULFOQUINOVOSYL TRANSFERASE SQD2"/>
    <property type="match status" value="1"/>
</dbReference>
<dbReference type="Pfam" id="PF00534">
    <property type="entry name" value="Glycos_transf_1"/>
    <property type="match status" value="1"/>
</dbReference>
<dbReference type="InterPro" id="IPR050194">
    <property type="entry name" value="Glycosyltransferase_grp1"/>
</dbReference>
<evidence type="ECO:0000313" key="3">
    <source>
        <dbReference type="Proteomes" id="UP000249135"/>
    </source>
</evidence>
<dbReference type="Gene3D" id="3.40.50.2000">
    <property type="entry name" value="Glycogen Phosphorylase B"/>
    <property type="match status" value="2"/>
</dbReference>
<name>A0A2W5QK47_VARPD</name>